<dbReference type="PANTHER" id="PTHR45947">
    <property type="entry name" value="SULFOQUINOVOSYL TRANSFERASE SQD2"/>
    <property type="match status" value="1"/>
</dbReference>
<dbReference type="EC" id="2.4.-.-" evidence="3"/>
<keyword evidence="4" id="KW-1185">Reference proteome</keyword>
<dbReference type="PANTHER" id="PTHR45947:SF13">
    <property type="entry name" value="TRANSFERASE"/>
    <property type="match status" value="1"/>
</dbReference>
<feature type="domain" description="Glycosyltransferase subfamily 4-like N-terminal" evidence="2">
    <location>
        <begin position="17"/>
        <end position="191"/>
    </location>
</feature>
<dbReference type="Pfam" id="PF13439">
    <property type="entry name" value="Glyco_transf_4"/>
    <property type="match status" value="1"/>
</dbReference>
<sequence length="384" mass="42828">MPSGENLVVDSENDLLRTRGHLLEKFTRQSDDILRQGRFGKIKGALSTPWNPWSATKIQEIINRCNPDICHVHNTFPLISPSIFRAIGKRSARVLTLHNYRLVCPAAIPMRDGKVCTECIDHKSVIPSLNHGCYRDSRIATIPLALNIALHRWLGTWKHDVDAFIALSDFQKQIIADAGLPEHKIHVKPNFYPGTPPVVPWSEREDYVVFVGRLSAEKGAATLIDAWRQWGESAPQLRLVGDGPLRSDLEKKAVGLPIRFLGQMPADKAQEQISKAKLLVLPSECFETFGLVVIEAFAFGTPVAVSNIGPLPSIVVDGSCGVVFPTGQPRAMLESVRSVWTQPSKLESMGQYVRKEFEKKYTEDANYEILMRIYGAAIAENQRV</sequence>
<dbReference type="GO" id="GO:0016757">
    <property type="term" value="F:glycosyltransferase activity"/>
    <property type="evidence" value="ECO:0007669"/>
    <property type="project" value="UniProtKB-KW"/>
</dbReference>
<evidence type="ECO:0000313" key="4">
    <source>
        <dbReference type="Proteomes" id="UP001597158"/>
    </source>
</evidence>
<dbReference type="InterPro" id="IPR050194">
    <property type="entry name" value="Glycosyltransferase_grp1"/>
</dbReference>
<dbReference type="Proteomes" id="UP001597158">
    <property type="component" value="Unassembled WGS sequence"/>
</dbReference>
<accession>A0ABW3WFF5</accession>
<name>A0ABW3WFF5_9RHOO</name>
<evidence type="ECO:0000259" key="1">
    <source>
        <dbReference type="Pfam" id="PF00534"/>
    </source>
</evidence>
<dbReference type="RefSeq" id="WP_386040811.1">
    <property type="nucleotide sequence ID" value="NZ_JBHTMC010000020.1"/>
</dbReference>
<evidence type="ECO:0000259" key="2">
    <source>
        <dbReference type="Pfam" id="PF13439"/>
    </source>
</evidence>
<comment type="caution">
    <text evidence="3">The sequence shown here is derived from an EMBL/GenBank/DDBJ whole genome shotgun (WGS) entry which is preliminary data.</text>
</comment>
<dbReference type="InterPro" id="IPR001296">
    <property type="entry name" value="Glyco_trans_1"/>
</dbReference>
<keyword evidence="3" id="KW-0328">Glycosyltransferase</keyword>
<dbReference type="InterPro" id="IPR028098">
    <property type="entry name" value="Glyco_trans_4-like_N"/>
</dbReference>
<reference evidence="4" key="1">
    <citation type="journal article" date="2019" name="Int. J. Syst. Evol. Microbiol.">
        <title>The Global Catalogue of Microorganisms (GCM) 10K type strain sequencing project: providing services to taxonomists for standard genome sequencing and annotation.</title>
        <authorList>
            <consortium name="The Broad Institute Genomics Platform"/>
            <consortium name="The Broad Institute Genome Sequencing Center for Infectious Disease"/>
            <person name="Wu L."/>
            <person name="Ma J."/>
        </authorList>
    </citation>
    <scope>NUCLEOTIDE SEQUENCE [LARGE SCALE GENOMIC DNA]</scope>
    <source>
        <strain evidence="4">CCUG 48884</strain>
    </source>
</reference>
<evidence type="ECO:0000313" key="3">
    <source>
        <dbReference type="EMBL" id="MFD1263990.1"/>
    </source>
</evidence>
<dbReference type="Pfam" id="PF00534">
    <property type="entry name" value="Glycos_transf_1"/>
    <property type="match status" value="1"/>
</dbReference>
<dbReference type="EMBL" id="JBHTMC010000020">
    <property type="protein sequence ID" value="MFD1263990.1"/>
    <property type="molecule type" value="Genomic_DNA"/>
</dbReference>
<proteinExistence type="predicted"/>
<dbReference type="SUPFAM" id="SSF53756">
    <property type="entry name" value="UDP-Glycosyltransferase/glycogen phosphorylase"/>
    <property type="match status" value="1"/>
</dbReference>
<dbReference type="CDD" id="cd03801">
    <property type="entry name" value="GT4_PimA-like"/>
    <property type="match status" value="1"/>
</dbReference>
<gene>
    <name evidence="3" type="ORF">ACFQ4M_10370</name>
</gene>
<feature type="domain" description="Glycosyl transferase family 1" evidence="1">
    <location>
        <begin position="200"/>
        <end position="355"/>
    </location>
</feature>
<keyword evidence="3" id="KW-0808">Transferase</keyword>
<dbReference type="Gene3D" id="3.40.50.2000">
    <property type="entry name" value="Glycogen Phosphorylase B"/>
    <property type="match status" value="2"/>
</dbReference>
<protein>
    <submittedName>
        <fullName evidence="3">Glycosyltransferase family 4 protein</fullName>
        <ecNumber evidence="3">2.4.-.-</ecNumber>
    </submittedName>
</protein>
<organism evidence="3 4">
    <name type="scientific">Thauera mechernichensis</name>
    <dbReference type="NCBI Taxonomy" id="82788"/>
    <lineage>
        <taxon>Bacteria</taxon>
        <taxon>Pseudomonadati</taxon>
        <taxon>Pseudomonadota</taxon>
        <taxon>Betaproteobacteria</taxon>
        <taxon>Rhodocyclales</taxon>
        <taxon>Zoogloeaceae</taxon>
        <taxon>Thauera</taxon>
    </lineage>
</organism>